<dbReference type="Proteomes" id="UP000315471">
    <property type="component" value="Unassembled WGS sequence"/>
</dbReference>
<protein>
    <submittedName>
        <fullName evidence="2">Uncharacterized protein</fullName>
    </submittedName>
</protein>
<feature type="transmembrane region" description="Helical" evidence="1">
    <location>
        <begin position="12"/>
        <end position="32"/>
    </location>
</feature>
<proteinExistence type="predicted"/>
<organism evidence="2 3">
    <name type="scientific">Novipirellula aureliae</name>
    <dbReference type="NCBI Taxonomy" id="2527966"/>
    <lineage>
        <taxon>Bacteria</taxon>
        <taxon>Pseudomonadati</taxon>
        <taxon>Planctomycetota</taxon>
        <taxon>Planctomycetia</taxon>
        <taxon>Pirellulales</taxon>
        <taxon>Pirellulaceae</taxon>
        <taxon>Novipirellula</taxon>
    </lineage>
</organism>
<feature type="transmembrane region" description="Helical" evidence="1">
    <location>
        <begin position="38"/>
        <end position="56"/>
    </location>
</feature>
<keyword evidence="3" id="KW-1185">Reference proteome</keyword>
<dbReference type="EMBL" id="SJPY01000006">
    <property type="protein sequence ID" value="TWU38700.1"/>
    <property type="molecule type" value="Genomic_DNA"/>
</dbReference>
<dbReference type="OrthoDB" id="273765at2"/>
<dbReference type="RefSeq" id="WP_146601042.1">
    <property type="nucleotide sequence ID" value="NZ_SJPY01000006.1"/>
</dbReference>
<feature type="transmembrane region" description="Helical" evidence="1">
    <location>
        <begin position="63"/>
        <end position="79"/>
    </location>
</feature>
<reference evidence="2 3" key="1">
    <citation type="submission" date="2019-02" db="EMBL/GenBank/DDBJ databases">
        <title>Deep-cultivation of Planctomycetes and their phenomic and genomic characterization uncovers novel biology.</title>
        <authorList>
            <person name="Wiegand S."/>
            <person name="Jogler M."/>
            <person name="Boedeker C."/>
            <person name="Pinto D."/>
            <person name="Vollmers J."/>
            <person name="Rivas-Marin E."/>
            <person name="Kohn T."/>
            <person name="Peeters S.H."/>
            <person name="Heuer A."/>
            <person name="Rast P."/>
            <person name="Oberbeckmann S."/>
            <person name="Bunk B."/>
            <person name="Jeske O."/>
            <person name="Meyerdierks A."/>
            <person name="Storesund J.E."/>
            <person name="Kallscheuer N."/>
            <person name="Luecker S."/>
            <person name="Lage O.M."/>
            <person name="Pohl T."/>
            <person name="Merkel B.J."/>
            <person name="Hornburger P."/>
            <person name="Mueller R.-W."/>
            <person name="Bruemmer F."/>
            <person name="Labrenz M."/>
            <person name="Spormann A.M."/>
            <person name="Op Den Camp H."/>
            <person name="Overmann J."/>
            <person name="Amann R."/>
            <person name="Jetten M.S.M."/>
            <person name="Mascher T."/>
            <person name="Medema M.H."/>
            <person name="Devos D.P."/>
            <person name="Kaster A.-K."/>
            <person name="Ovreas L."/>
            <person name="Rohde M."/>
            <person name="Galperin M.Y."/>
            <person name="Jogler C."/>
        </authorList>
    </citation>
    <scope>NUCLEOTIDE SEQUENCE [LARGE SCALE GENOMIC DNA]</scope>
    <source>
        <strain evidence="2 3">Q31b</strain>
    </source>
</reference>
<comment type="caution">
    <text evidence="2">The sequence shown here is derived from an EMBL/GenBank/DDBJ whole genome shotgun (WGS) entry which is preliminary data.</text>
</comment>
<gene>
    <name evidence="2" type="ORF">Q31b_37780</name>
</gene>
<evidence type="ECO:0000256" key="1">
    <source>
        <dbReference type="SAM" id="Phobius"/>
    </source>
</evidence>
<dbReference type="AlphaFoldDB" id="A0A5C6DPG8"/>
<keyword evidence="1" id="KW-0812">Transmembrane</keyword>
<name>A0A5C6DPG8_9BACT</name>
<sequence length="135" mass="15139">MRWNFHPSHGFRFSVTDALAIIACGIATVWGLRELGSIAWLFPFVLAHFFLFCNLFRVPRKPELVWAGCFVFIATVCMITETHTLYAMVIVLPITFAVLIYSIRLPSYHGIFSMPSPAANADSTSTQSYSDEQVG</sequence>
<feature type="transmembrane region" description="Helical" evidence="1">
    <location>
        <begin position="85"/>
        <end position="103"/>
    </location>
</feature>
<evidence type="ECO:0000313" key="3">
    <source>
        <dbReference type="Proteomes" id="UP000315471"/>
    </source>
</evidence>
<keyword evidence="1" id="KW-1133">Transmembrane helix</keyword>
<keyword evidence="1" id="KW-0472">Membrane</keyword>
<evidence type="ECO:0000313" key="2">
    <source>
        <dbReference type="EMBL" id="TWU38700.1"/>
    </source>
</evidence>
<accession>A0A5C6DPG8</accession>